<dbReference type="InterPro" id="IPR045601">
    <property type="entry name" value="DUF6455"/>
</dbReference>
<proteinExistence type="predicted"/>
<dbReference type="EMBL" id="QNTQ01000034">
    <property type="protein sequence ID" value="RBI82609.1"/>
    <property type="molecule type" value="Genomic_DNA"/>
</dbReference>
<comment type="caution">
    <text evidence="2">The sequence shown here is derived from an EMBL/GenBank/DDBJ whole genome shotgun (WGS) entry which is preliminary data.</text>
</comment>
<name>A0A365U464_9RHOB</name>
<evidence type="ECO:0000313" key="3">
    <source>
        <dbReference type="Proteomes" id="UP000253370"/>
    </source>
</evidence>
<reference evidence="2 3" key="1">
    <citation type="submission" date="2018-07" db="EMBL/GenBank/DDBJ databases">
        <title>Rhodosalinus sp. strain E84T genomic sequence and assembly.</title>
        <authorList>
            <person name="Liu Z.-W."/>
            <person name="Lu D.-C."/>
        </authorList>
    </citation>
    <scope>NUCLEOTIDE SEQUENCE [LARGE SCALE GENOMIC DNA]</scope>
    <source>
        <strain evidence="2 3">E84</strain>
    </source>
</reference>
<gene>
    <name evidence="2" type="ORF">DRV85_18505</name>
</gene>
<sequence>MARAAGADPAAVWAQGALDAADWTALVARCRSCPWAEGCARWLARFEGAELPPHPGPPAACINRDTLTALAQDAEEETPR</sequence>
<dbReference type="AlphaFoldDB" id="A0A365U464"/>
<feature type="domain" description="DUF6455" evidence="1">
    <location>
        <begin position="1"/>
        <end position="72"/>
    </location>
</feature>
<evidence type="ECO:0000313" key="2">
    <source>
        <dbReference type="EMBL" id="RBI82609.1"/>
    </source>
</evidence>
<dbReference type="Pfam" id="PF20056">
    <property type="entry name" value="DUF6455"/>
    <property type="match status" value="1"/>
</dbReference>
<accession>A0A365U464</accession>
<evidence type="ECO:0000259" key="1">
    <source>
        <dbReference type="Pfam" id="PF20056"/>
    </source>
</evidence>
<keyword evidence="3" id="KW-1185">Reference proteome</keyword>
<protein>
    <recommendedName>
        <fullName evidence="1">DUF6455 domain-containing protein</fullName>
    </recommendedName>
</protein>
<dbReference type="Proteomes" id="UP000253370">
    <property type="component" value="Unassembled WGS sequence"/>
</dbReference>
<organism evidence="2 3">
    <name type="scientific">Rhodosalinus halophilus</name>
    <dbReference type="NCBI Taxonomy" id="2259333"/>
    <lineage>
        <taxon>Bacteria</taxon>
        <taxon>Pseudomonadati</taxon>
        <taxon>Pseudomonadota</taxon>
        <taxon>Alphaproteobacteria</taxon>
        <taxon>Rhodobacterales</taxon>
        <taxon>Paracoccaceae</taxon>
        <taxon>Rhodosalinus</taxon>
    </lineage>
</organism>